<dbReference type="InParanoid" id="H8N0G9"/>
<reference evidence="5" key="2">
    <citation type="submission" date="2012-03" db="EMBL/GenBank/DDBJ databases">
        <title>Genome sequence of the fruiting myxobacterium Corallococcus coralloides DSM 2259.</title>
        <authorList>
            <person name="Huntley S."/>
            <person name="Zhang Y."/>
            <person name="Treuner-Lange A."/>
            <person name="Sensen C.W."/>
            <person name="Sogaard-Andersen L."/>
        </authorList>
    </citation>
    <scope>NUCLEOTIDE SEQUENCE [LARGE SCALE GENOMIC DNA]</scope>
    <source>
        <strain evidence="5">ATCC 25202 / DSM 2259 / NBRC 100086 / M2</strain>
    </source>
</reference>
<dbReference type="InterPro" id="IPR011006">
    <property type="entry name" value="CheY-like_superfamily"/>
</dbReference>
<dbReference type="EMBL" id="CP003389">
    <property type="protein sequence ID" value="AFE05730.1"/>
    <property type="molecule type" value="Genomic_DNA"/>
</dbReference>
<evidence type="ECO:0000259" key="3">
    <source>
        <dbReference type="PROSITE" id="PS50110"/>
    </source>
</evidence>
<feature type="domain" description="Response regulatory" evidence="3">
    <location>
        <begin position="2"/>
        <end position="115"/>
    </location>
</feature>
<dbReference type="OrthoDB" id="5505368at2"/>
<proteinExistence type="predicted"/>
<sequence>MKVLLVEDDPSLREGMGELVSELADVQAVGTLDEALRALAADRFELVMTDMRIAGGHTDGRGVLEAARRQRHPVAIVSAAGPDEVAQVLHPSVPDALLIKPFQVDDIMALVERFLALKRQVVAAAREPVAGDSSEWTELSPGVKGAGSAPDSDRTWLRLAAEAAFPWNRSRSAHGVLLLEGDLELDGERYAAPCYLFISQGASPQVKTRAGALAVCVPLRGQA</sequence>
<dbReference type="SMART" id="SM00448">
    <property type="entry name" value="REC"/>
    <property type="match status" value="1"/>
</dbReference>
<dbReference type="PANTHER" id="PTHR44591:SF25">
    <property type="entry name" value="CHEMOTAXIS TWO-COMPONENT RESPONSE REGULATOR"/>
    <property type="match status" value="1"/>
</dbReference>
<dbReference type="GO" id="GO:0000160">
    <property type="term" value="P:phosphorelay signal transduction system"/>
    <property type="evidence" value="ECO:0007669"/>
    <property type="project" value="InterPro"/>
</dbReference>
<protein>
    <submittedName>
        <fullName evidence="4">Response regulator</fullName>
    </submittedName>
</protein>
<dbReference type="STRING" id="1144275.COCOR_04264"/>
<dbReference type="Gene3D" id="3.40.50.2300">
    <property type="match status" value="1"/>
</dbReference>
<dbReference type="Pfam" id="PF00072">
    <property type="entry name" value="Response_reg"/>
    <property type="match status" value="1"/>
</dbReference>
<evidence type="ECO:0000313" key="4">
    <source>
        <dbReference type="EMBL" id="AFE05730.1"/>
    </source>
</evidence>
<dbReference type="InterPro" id="IPR001789">
    <property type="entry name" value="Sig_transdc_resp-reg_receiver"/>
</dbReference>
<evidence type="ECO:0000256" key="2">
    <source>
        <dbReference type="PROSITE-ProRule" id="PRU00169"/>
    </source>
</evidence>
<name>H8N0G9_CORCM</name>
<dbReference type="PANTHER" id="PTHR44591">
    <property type="entry name" value="STRESS RESPONSE REGULATOR PROTEIN 1"/>
    <property type="match status" value="1"/>
</dbReference>
<dbReference type="CDD" id="cd00156">
    <property type="entry name" value="REC"/>
    <property type="match status" value="1"/>
</dbReference>
<dbReference type="eggNOG" id="COG2204">
    <property type="taxonomic scope" value="Bacteria"/>
</dbReference>
<dbReference type="KEGG" id="ccx:COCOR_04264"/>
<dbReference type="SUPFAM" id="SSF52172">
    <property type="entry name" value="CheY-like"/>
    <property type="match status" value="1"/>
</dbReference>
<dbReference type="Gene3D" id="2.60.120.10">
    <property type="entry name" value="Jelly Rolls"/>
    <property type="match status" value="1"/>
</dbReference>
<keyword evidence="5" id="KW-1185">Reference proteome</keyword>
<feature type="modified residue" description="4-aspartylphosphate" evidence="2">
    <location>
        <position position="50"/>
    </location>
</feature>
<accession>H8N0G9</accession>
<dbReference type="PROSITE" id="PS50110">
    <property type="entry name" value="RESPONSE_REGULATORY"/>
    <property type="match status" value="1"/>
</dbReference>
<keyword evidence="1 2" id="KW-0597">Phosphoprotein</keyword>
<dbReference type="InterPro" id="IPR014710">
    <property type="entry name" value="RmlC-like_jellyroll"/>
</dbReference>
<dbReference type="AlphaFoldDB" id="H8N0G9"/>
<dbReference type="InterPro" id="IPR050595">
    <property type="entry name" value="Bact_response_regulator"/>
</dbReference>
<reference evidence="4 5" key="1">
    <citation type="journal article" date="2012" name="J. Bacteriol.">
        <title>Complete Genome Sequence of the Fruiting Myxobacterium Corallococcus coralloides DSM 2259.</title>
        <authorList>
            <person name="Huntley S."/>
            <person name="Zhang Y."/>
            <person name="Treuner-Lange A."/>
            <person name="Kneip S."/>
            <person name="Sensen C.W."/>
            <person name="Sogaard-Andersen L."/>
        </authorList>
    </citation>
    <scope>NUCLEOTIDE SEQUENCE [LARGE SCALE GENOMIC DNA]</scope>
    <source>
        <strain evidence="5">ATCC 25202 / DSM 2259 / NBRC 100086 / M2</strain>
    </source>
</reference>
<evidence type="ECO:0000256" key="1">
    <source>
        <dbReference type="ARBA" id="ARBA00022553"/>
    </source>
</evidence>
<organism evidence="4 5">
    <name type="scientific">Corallococcus coralloides (strain ATCC 25202 / DSM 2259 / NBRC 100086 / M2)</name>
    <name type="common">Myxococcus coralloides</name>
    <dbReference type="NCBI Taxonomy" id="1144275"/>
    <lineage>
        <taxon>Bacteria</taxon>
        <taxon>Pseudomonadati</taxon>
        <taxon>Myxococcota</taxon>
        <taxon>Myxococcia</taxon>
        <taxon>Myxococcales</taxon>
        <taxon>Cystobacterineae</taxon>
        <taxon>Myxococcaceae</taxon>
        <taxon>Corallococcus</taxon>
    </lineage>
</organism>
<dbReference type="Proteomes" id="UP000007587">
    <property type="component" value="Chromosome"/>
</dbReference>
<dbReference type="RefSeq" id="WP_014397074.1">
    <property type="nucleotide sequence ID" value="NC_017030.1"/>
</dbReference>
<gene>
    <name evidence="4" type="ordered locus">COCOR_04264</name>
</gene>
<dbReference type="HOGENOM" id="CLU_1233929_0_0_7"/>
<evidence type="ECO:0000313" key="5">
    <source>
        <dbReference type="Proteomes" id="UP000007587"/>
    </source>
</evidence>